<keyword evidence="8" id="KW-1185">Reference proteome</keyword>
<name>A0A6L2PGE2_COPFO</name>
<sequence length="688" mass="76549">MVHNISLDKSSQSTFTKAVKNIKALIKENELTVRDNYSNDAAQVTEKKAVLGRERKITDRQGSKPTWKDQGKGVVYLSHIPKGFYEEEMNSYFSQFGRVTRLNLVRSKKTGKPRGYAFIEFLYSEVAQVVAETMNNYLMCGKLLKAEYIPGDRTYRGMFRNLHIRPDNCPRRKSQKKWVQNINKKLTPEEEAEVVLHETRRLNKLKKQLEKSGIPLDCQIEGGSLALMNSVTSKTGEHPVLQIDESDSEVEFRLHPNVIRVVKRKSLPAANLSSAEKKEKMEAENDVSKKSIMKHRSLLASTSSPAVKTVKGKAIKDVSKKGLQSSVISPVKRTSLLASTFSPSLKRPKFETEENVSKQDLQPTTSEAVECESVSTSDFVPRAKKGETEAENVSKRKTQPTITEAVNRRSSSTSILLSRVKKVTDEGKRSVSSRTVMKHRFSSASILPPSLKSVTGKVRKVGPKVKVQTGITKAGKCRSLSISLSSPSVKKANAEAENHISKRKVQQDVTEAVKCTSLPSLLSPHLRKIEGDEGKHLFKRKVHSSAAEVAKHRSSSSSSVLSPNLRKVGAHKRKVQQDVTVVAKGISLPSLSILSPNGGKVEADKGEVLQNVTKATKRKSLSSSSQLSPIVRKLEANKGKMQQDVAKVVKRRSLTLPHVRKLEASEGRHFLKRKMRPNSNDIMKRRSL</sequence>
<dbReference type="Proteomes" id="UP000502823">
    <property type="component" value="Unassembled WGS sequence"/>
</dbReference>
<keyword evidence="2 4" id="KW-0694">RNA-binding</keyword>
<evidence type="ECO:0000313" key="7">
    <source>
        <dbReference type="EMBL" id="GFG31629.1"/>
    </source>
</evidence>
<evidence type="ECO:0000256" key="3">
    <source>
        <dbReference type="ARBA" id="ARBA00023242"/>
    </source>
</evidence>
<dbReference type="OrthoDB" id="21467at2759"/>
<reference evidence="8" key="1">
    <citation type="submission" date="2020-01" db="EMBL/GenBank/DDBJ databases">
        <title>Draft genome sequence of the Termite Coptotermes fromosanus.</title>
        <authorList>
            <person name="Itakura S."/>
            <person name="Yosikawa Y."/>
            <person name="Umezawa K."/>
        </authorList>
    </citation>
    <scope>NUCLEOTIDE SEQUENCE [LARGE SCALE GENOMIC DNA]</scope>
</reference>
<feature type="domain" description="RRM" evidence="6">
    <location>
        <begin position="73"/>
        <end position="151"/>
    </location>
</feature>
<dbReference type="SMART" id="SM00360">
    <property type="entry name" value="RRM"/>
    <property type="match status" value="1"/>
</dbReference>
<dbReference type="GO" id="GO:0003723">
    <property type="term" value="F:RNA binding"/>
    <property type="evidence" value="ECO:0007669"/>
    <property type="project" value="UniProtKB-UniRule"/>
</dbReference>
<dbReference type="InterPro" id="IPR035979">
    <property type="entry name" value="RBD_domain_sf"/>
</dbReference>
<dbReference type="PANTHER" id="PTHR46754">
    <property type="entry name" value="MKI67 FHA DOMAIN-INTERACTING NUCLEOLAR PHOSPHOPROTEIN"/>
    <property type="match status" value="1"/>
</dbReference>
<dbReference type="CDD" id="cd12307">
    <property type="entry name" value="RRM_NIFK_like"/>
    <property type="match status" value="1"/>
</dbReference>
<proteinExistence type="predicted"/>
<dbReference type="EMBL" id="BLKM01004528">
    <property type="protein sequence ID" value="GFG31629.1"/>
    <property type="molecule type" value="Genomic_DNA"/>
</dbReference>
<feature type="region of interest" description="Disordered" evidence="5">
    <location>
        <begin position="548"/>
        <end position="572"/>
    </location>
</feature>
<evidence type="ECO:0000313" key="8">
    <source>
        <dbReference type="Proteomes" id="UP000502823"/>
    </source>
</evidence>
<protein>
    <recommendedName>
        <fullName evidence="6">RRM domain-containing protein</fullName>
    </recommendedName>
</protein>
<comment type="subcellular location">
    <subcellularLocation>
        <location evidence="1">Nucleus</location>
        <location evidence="1">Nucleolus</location>
    </subcellularLocation>
</comment>
<comment type="caution">
    <text evidence="7">The sequence shown here is derived from an EMBL/GenBank/DDBJ whole genome shotgun (WGS) entry which is preliminary data.</text>
</comment>
<dbReference type="PROSITE" id="PS50102">
    <property type="entry name" value="RRM"/>
    <property type="match status" value="1"/>
</dbReference>
<evidence type="ECO:0000256" key="2">
    <source>
        <dbReference type="ARBA" id="ARBA00022884"/>
    </source>
</evidence>
<keyword evidence="3" id="KW-0539">Nucleus</keyword>
<dbReference type="InterPro" id="IPR000504">
    <property type="entry name" value="RRM_dom"/>
</dbReference>
<dbReference type="GO" id="GO:0005730">
    <property type="term" value="C:nucleolus"/>
    <property type="evidence" value="ECO:0007669"/>
    <property type="project" value="UniProtKB-SubCell"/>
</dbReference>
<gene>
    <name evidence="7" type="ORF">Cfor_12534</name>
</gene>
<dbReference type="InParanoid" id="A0A6L2PGE2"/>
<evidence type="ECO:0000259" key="6">
    <source>
        <dbReference type="PROSITE" id="PS50102"/>
    </source>
</evidence>
<dbReference type="InterPro" id="IPR012677">
    <property type="entry name" value="Nucleotide-bd_a/b_plait_sf"/>
</dbReference>
<dbReference type="AlphaFoldDB" id="A0A6L2PGE2"/>
<dbReference type="SUPFAM" id="SSF54928">
    <property type="entry name" value="RNA-binding domain, RBD"/>
    <property type="match status" value="1"/>
</dbReference>
<evidence type="ECO:0000256" key="4">
    <source>
        <dbReference type="PROSITE-ProRule" id="PRU00176"/>
    </source>
</evidence>
<dbReference type="Gene3D" id="3.30.70.330">
    <property type="match status" value="1"/>
</dbReference>
<evidence type="ECO:0000256" key="1">
    <source>
        <dbReference type="ARBA" id="ARBA00004604"/>
    </source>
</evidence>
<organism evidence="7 8">
    <name type="scientific">Coptotermes formosanus</name>
    <name type="common">Formosan subterranean termite</name>
    <dbReference type="NCBI Taxonomy" id="36987"/>
    <lineage>
        <taxon>Eukaryota</taxon>
        <taxon>Metazoa</taxon>
        <taxon>Ecdysozoa</taxon>
        <taxon>Arthropoda</taxon>
        <taxon>Hexapoda</taxon>
        <taxon>Insecta</taxon>
        <taxon>Pterygota</taxon>
        <taxon>Neoptera</taxon>
        <taxon>Polyneoptera</taxon>
        <taxon>Dictyoptera</taxon>
        <taxon>Blattodea</taxon>
        <taxon>Blattoidea</taxon>
        <taxon>Termitoidae</taxon>
        <taxon>Rhinotermitidae</taxon>
        <taxon>Coptotermes</taxon>
    </lineage>
</organism>
<dbReference type="Pfam" id="PF00076">
    <property type="entry name" value="RRM_1"/>
    <property type="match status" value="1"/>
</dbReference>
<evidence type="ECO:0000256" key="5">
    <source>
        <dbReference type="SAM" id="MobiDB-lite"/>
    </source>
</evidence>
<accession>A0A6L2PGE2</accession>